<reference evidence="6" key="1">
    <citation type="submission" date="2016-10" db="EMBL/GenBank/DDBJ databases">
        <authorList>
            <person name="Varghese N."/>
        </authorList>
    </citation>
    <scope>NUCLEOTIDE SEQUENCE [LARGE SCALE GENOMIC DNA]</scope>
    <source>
        <strain evidence="6">DSM 44719</strain>
    </source>
</reference>
<dbReference type="Pfam" id="PF14525">
    <property type="entry name" value="AraC_binding_2"/>
    <property type="match status" value="1"/>
</dbReference>
<keyword evidence="1" id="KW-0805">Transcription regulation</keyword>
<dbReference type="Gene3D" id="1.10.10.60">
    <property type="entry name" value="Homeodomain-like"/>
    <property type="match status" value="1"/>
</dbReference>
<name>A0A1H5F3V1_RHOJO</name>
<dbReference type="SMART" id="SM00342">
    <property type="entry name" value="HTH_ARAC"/>
    <property type="match status" value="1"/>
</dbReference>
<evidence type="ECO:0000313" key="5">
    <source>
        <dbReference type="EMBL" id="SED98086.1"/>
    </source>
</evidence>
<dbReference type="GO" id="GO:0003700">
    <property type="term" value="F:DNA-binding transcription factor activity"/>
    <property type="evidence" value="ECO:0007669"/>
    <property type="project" value="InterPro"/>
</dbReference>
<evidence type="ECO:0000259" key="4">
    <source>
        <dbReference type="PROSITE" id="PS01124"/>
    </source>
</evidence>
<dbReference type="GO" id="GO:0043565">
    <property type="term" value="F:sequence-specific DNA binding"/>
    <property type="evidence" value="ECO:0007669"/>
    <property type="project" value="InterPro"/>
</dbReference>
<dbReference type="InterPro" id="IPR018060">
    <property type="entry name" value="HTH_AraC"/>
</dbReference>
<protein>
    <submittedName>
        <fullName evidence="5">AraC-type DNA-binding protein</fullName>
    </submittedName>
</protein>
<feature type="domain" description="HTH araC/xylS-type" evidence="4">
    <location>
        <begin position="214"/>
        <end position="315"/>
    </location>
</feature>
<accession>A0A1H5F3V1</accession>
<keyword evidence="2 5" id="KW-0238">DNA-binding</keyword>
<dbReference type="AlphaFoldDB" id="A0A1H5F3V1"/>
<dbReference type="PROSITE" id="PS01124">
    <property type="entry name" value="HTH_ARAC_FAMILY_2"/>
    <property type="match status" value="1"/>
</dbReference>
<evidence type="ECO:0000256" key="3">
    <source>
        <dbReference type="ARBA" id="ARBA00023163"/>
    </source>
</evidence>
<dbReference type="InterPro" id="IPR035418">
    <property type="entry name" value="AraC-bd_2"/>
</dbReference>
<dbReference type="PANTHER" id="PTHR46796:SF6">
    <property type="entry name" value="ARAC SUBFAMILY"/>
    <property type="match status" value="1"/>
</dbReference>
<keyword evidence="3" id="KW-0804">Transcription</keyword>
<dbReference type="InterPro" id="IPR050204">
    <property type="entry name" value="AraC_XylS_family_regulators"/>
</dbReference>
<dbReference type="EMBL" id="FNTL01000004">
    <property type="protein sequence ID" value="SED98086.1"/>
    <property type="molecule type" value="Genomic_DNA"/>
</dbReference>
<dbReference type="RefSeq" id="WP_073367813.1">
    <property type="nucleotide sequence ID" value="NZ_FNTL01000004.1"/>
</dbReference>
<evidence type="ECO:0000256" key="2">
    <source>
        <dbReference type="ARBA" id="ARBA00023125"/>
    </source>
</evidence>
<evidence type="ECO:0000313" key="6">
    <source>
        <dbReference type="Proteomes" id="UP000183407"/>
    </source>
</evidence>
<dbReference type="InterPro" id="IPR009057">
    <property type="entry name" value="Homeodomain-like_sf"/>
</dbReference>
<dbReference type="SUPFAM" id="SSF46689">
    <property type="entry name" value="Homeodomain-like"/>
    <property type="match status" value="1"/>
</dbReference>
<organism evidence="5 6">
    <name type="scientific">Rhodococcus jostii</name>
    <dbReference type="NCBI Taxonomy" id="132919"/>
    <lineage>
        <taxon>Bacteria</taxon>
        <taxon>Bacillati</taxon>
        <taxon>Actinomycetota</taxon>
        <taxon>Actinomycetes</taxon>
        <taxon>Mycobacteriales</taxon>
        <taxon>Nocardiaceae</taxon>
        <taxon>Rhodococcus</taxon>
    </lineage>
</organism>
<sequence>MTEIVHTDVLSPAERFDAWCDAVASTFVPLEARVRRDGGFRGGLRAQSVGTVQVSDVSGGPVEVERTAATIRRSDPGYLKLGMQLRGYCLVTQDGREAALTPGDFAVYDTRRPYGLAFEDDFRQLVLMFPRELLRLRSGDSEVVTARRISGRRGIGALVSPFLMTFAEQMETGQLASSFDLGDAVLNLLAAAFAEQLGSESNVPPETHQHALLLKIKAFIDARLDDPELSSPTIAGAHNISIRYLQMLFEGEGITVTSCIRRRRLERVSRDLRDPRMSSVPIGTLAGRWGLIDSSYFSKLFRSTFGQSPREYRATMTAGEAAHPLR</sequence>
<evidence type="ECO:0000256" key="1">
    <source>
        <dbReference type="ARBA" id="ARBA00023015"/>
    </source>
</evidence>
<proteinExistence type="predicted"/>
<dbReference type="PANTHER" id="PTHR46796">
    <property type="entry name" value="HTH-TYPE TRANSCRIPTIONAL ACTIVATOR RHAS-RELATED"/>
    <property type="match status" value="1"/>
</dbReference>
<dbReference type="Proteomes" id="UP000183407">
    <property type="component" value="Unassembled WGS sequence"/>
</dbReference>
<gene>
    <name evidence="5" type="ORF">SAMN04490220_6251</name>
</gene>
<dbReference type="Pfam" id="PF12833">
    <property type="entry name" value="HTH_18"/>
    <property type="match status" value="1"/>
</dbReference>